<feature type="transmembrane region" description="Helical" evidence="6">
    <location>
        <begin position="291"/>
        <end position="312"/>
    </location>
</feature>
<dbReference type="AlphaFoldDB" id="D9QUX5"/>
<dbReference type="Pfam" id="PF01566">
    <property type="entry name" value="Nramp"/>
    <property type="match status" value="1"/>
</dbReference>
<proteinExistence type="predicted"/>
<feature type="transmembrane region" description="Helical" evidence="6">
    <location>
        <begin position="50"/>
        <end position="69"/>
    </location>
</feature>
<sequence length="421" mass="44510">MKEKIKEETQHCQGKKGFLAKLKQIGPGALVAAAFIGPGTVTTATICGASFGYTLLWAMLFSIIATMVLQEMSSRLGVVTRKGIGEALRNQFDSPTLKWMSIILVISAIGIGCAAYETGNILGGALGLETITGISGNIWGPVMGIIAFLFLWTGSYNIIEKILVGLVGVMSVTFILTAIIIRPDIGAILKGFFAPTIPKGGLMLAVSLIGTTVVPYNLFLHASAVQERWNSAEELSKSRLDTLLSIGLGGAISSAIIITAAATFKDTGIVPNNAGEMAIQLEPLLGTWAKWFFGIGLFAAGFSSSVTSPLAAAYATVEALGWKNDFKSTKFKLIWGIVLIVGIIGSGLGKSPVTIILFAQAANGILLPIIALFLMILMNNEDRLGEYANSKFQNLLGWIVTAVAFGLGIKSLYSVLQKLIG</sequence>
<feature type="transmembrane region" description="Helical" evidence="6">
    <location>
        <begin position="395"/>
        <end position="416"/>
    </location>
</feature>
<keyword evidence="2" id="KW-0813">Transport</keyword>
<feature type="transmembrane region" description="Helical" evidence="6">
    <location>
        <begin position="201"/>
        <end position="222"/>
    </location>
</feature>
<evidence type="ECO:0000256" key="1">
    <source>
        <dbReference type="ARBA" id="ARBA00004141"/>
    </source>
</evidence>
<feature type="transmembrane region" description="Helical" evidence="6">
    <location>
        <begin position="355"/>
        <end position="374"/>
    </location>
</feature>
<evidence type="ECO:0000256" key="3">
    <source>
        <dbReference type="ARBA" id="ARBA00022692"/>
    </source>
</evidence>
<feature type="transmembrane region" description="Helical" evidence="6">
    <location>
        <begin position="243"/>
        <end position="264"/>
    </location>
</feature>
<dbReference type="HOGENOM" id="CLU_020088_6_3_9"/>
<feature type="transmembrane region" description="Helical" evidence="6">
    <location>
        <begin position="333"/>
        <end position="349"/>
    </location>
</feature>
<dbReference type="GO" id="GO:0005886">
    <property type="term" value="C:plasma membrane"/>
    <property type="evidence" value="ECO:0007669"/>
    <property type="project" value="TreeGrafter"/>
</dbReference>
<dbReference type="EMBL" id="CP002105">
    <property type="protein sequence ID" value="ADL12034.1"/>
    <property type="molecule type" value="Genomic_DNA"/>
</dbReference>
<comment type="subcellular location">
    <subcellularLocation>
        <location evidence="1">Membrane</location>
        <topology evidence="1">Multi-pass membrane protein</topology>
    </subcellularLocation>
</comment>
<dbReference type="STRING" id="574087.Acear_0488"/>
<dbReference type="GO" id="GO:0005384">
    <property type="term" value="F:manganese ion transmembrane transporter activity"/>
    <property type="evidence" value="ECO:0007669"/>
    <property type="project" value="TreeGrafter"/>
</dbReference>
<evidence type="ECO:0000256" key="2">
    <source>
        <dbReference type="ARBA" id="ARBA00022448"/>
    </source>
</evidence>
<evidence type="ECO:0000256" key="4">
    <source>
        <dbReference type="ARBA" id="ARBA00022989"/>
    </source>
</evidence>
<feature type="transmembrane region" description="Helical" evidence="6">
    <location>
        <begin position="162"/>
        <end position="181"/>
    </location>
</feature>
<keyword evidence="3 6" id="KW-0812">Transmembrane</keyword>
<dbReference type="PRINTS" id="PR00447">
    <property type="entry name" value="NATRESASSCMP"/>
</dbReference>
<keyword evidence="5 6" id="KW-0472">Membrane</keyword>
<evidence type="ECO:0000256" key="5">
    <source>
        <dbReference type="ARBA" id="ARBA00023136"/>
    </source>
</evidence>
<name>D9QUX5_ACEAZ</name>
<reference evidence="7 8" key="1">
    <citation type="journal article" date="2010" name="Stand. Genomic Sci.">
        <title>Complete genome sequence of Acetohalobium arabaticum type strain (Z-7288).</title>
        <authorList>
            <person name="Sikorski J."/>
            <person name="Lapidus A."/>
            <person name="Chertkov O."/>
            <person name="Lucas S."/>
            <person name="Copeland A."/>
            <person name="Glavina Del Rio T."/>
            <person name="Nolan M."/>
            <person name="Tice H."/>
            <person name="Cheng J.F."/>
            <person name="Han C."/>
            <person name="Brambilla E."/>
            <person name="Pitluck S."/>
            <person name="Liolios K."/>
            <person name="Ivanova N."/>
            <person name="Mavromatis K."/>
            <person name="Mikhailova N."/>
            <person name="Pati A."/>
            <person name="Bruce D."/>
            <person name="Detter C."/>
            <person name="Tapia R."/>
            <person name="Goodwin L."/>
            <person name="Chen A."/>
            <person name="Palaniappan K."/>
            <person name="Land M."/>
            <person name="Hauser L."/>
            <person name="Chang Y.J."/>
            <person name="Jeffries C.D."/>
            <person name="Rohde M."/>
            <person name="Goker M."/>
            <person name="Spring S."/>
            <person name="Woyke T."/>
            <person name="Bristow J."/>
            <person name="Eisen J.A."/>
            <person name="Markowitz V."/>
            <person name="Hugenholtz P."/>
            <person name="Kyrpides N.C."/>
            <person name="Klenk H.P."/>
        </authorList>
    </citation>
    <scope>NUCLEOTIDE SEQUENCE [LARGE SCALE GENOMIC DNA]</scope>
    <source>
        <strain evidence="8">ATCC 49924 / DSM 5501 / Z-7288</strain>
    </source>
</reference>
<dbReference type="OrthoDB" id="141480at2"/>
<feature type="transmembrane region" description="Helical" evidence="6">
    <location>
        <begin position="99"/>
        <end position="118"/>
    </location>
</feature>
<keyword evidence="4 6" id="KW-1133">Transmembrane helix</keyword>
<dbReference type="GO" id="GO:0015086">
    <property type="term" value="F:cadmium ion transmembrane transporter activity"/>
    <property type="evidence" value="ECO:0007669"/>
    <property type="project" value="TreeGrafter"/>
</dbReference>
<keyword evidence="8" id="KW-1185">Reference proteome</keyword>
<evidence type="ECO:0000256" key="6">
    <source>
        <dbReference type="SAM" id="Phobius"/>
    </source>
</evidence>
<accession>D9QUX5</accession>
<evidence type="ECO:0000313" key="8">
    <source>
        <dbReference type="Proteomes" id="UP000001661"/>
    </source>
</evidence>
<dbReference type="PANTHER" id="PTHR11706:SF33">
    <property type="entry name" value="NATURAL RESISTANCE-ASSOCIATED MACROPHAGE PROTEIN 2"/>
    <property type="match status" value="1"/>
</dbReference>
<dbReference type="Proteomes" id="UP000001661">
    <property type="component" value="Chromosome"/>
</dbReference>
<feature type="transmembrane region" description="Helical" evidence="6">
    <location>
        <begin position="138"/>
        <end position="155"/>
    </location>
</feature>
<dbReference type="InterPro" id="IPR001046">
    <property type="entry name" value="NRAMP_fam"/>
</dbReference>
<dbReference type="PANTHER" id="PTHR11706">
    <property type="entry name" value="SOLUTE CARRIER PROTEIN FAMILY 11 MEMBER"/>
    <property type="match status" value="1"/>
</dbReference>
<dbReference type="eggNOG" id="COG1914">
    <property type="taxonomic scope" value="Bacteria"/>
</dbReference>
<feature type="transmembrane region" description="Helical" evidence="6">
    <location>
        <begin position="25"/>
        <end position="44"/>
    </location>
</feature>
<dbReference type="RefSeq" id="WP_013277480.1">
    <property type="nucleotide sequence ID" value="NC_014378.1"/>
</dbReference>
<dbReference type="NCBIfam" id="NF037982">
    <property type="entry name" value="Nramp_1"/>
    <property type="match status" value="1"/>
</dbReference>
<organism evidence="7 8">
    <name type="scientific">Acetohalobium arabaticum (strain ATCC 49924 / DSM 5501 / Z-7288)</name>
    <dbReference type="NCBI Taxonomy" id="574087"/>
    <lineage>
        <taxon>Bacteria</taxon>
        <taxon>Bacillati</taxon>
        <taxon>Bacillota</taxon>
        <taxon>Clostridia</taxon>
        <taxon>Halanaerobiales</taxon>
        <taxon>Halobacteroidaceae</taxon>
        <taxon>Acetohalobium</taxon>
    </lineage>
</organism>
<gene>
    <name evidence="7" type="ordered locus">Acear_0488</name>
</gene>
<dbReference type="GO" id="GO:0034755">
    <property type="term" value="P:iron ion transmembrane transport"/>
    <property type="evidence" value="ECO:0007669"/>
    <property type="project" value="TreeGrafter"/>
</dbReference>
<evidence type="ECO:0000313" key="7">
    <source>
        <dbReference type="EMBL" id="ADL12034.1"/>
    </source>
</evidence>
<protein>
    <submittedName>
        <fullName evidence="7">Natural resistance-associated macrophage protein</fullName>
    </submittedName>
</protein>
<dbReference type="KEGG" id="aar:Acear_0488"/>